<feature type="compositionally biased region" description="Pro residues" evidence="2">
    <location>
        <begin position="110"/>
        <end position="126"/>
    </location>
</feature>
<feature type="transmembrane region" description="Helical" evidence="3">
    <location>
        <begin position="185"/>
        <end position="204"/>
    </location>
</feature>
<keyword evidence="3" id="KW-0812">Transmembrane</keyword>
<protein>
    <submittedName>
        <fullName evidence="5">LytR family transcriptional regulator</fullName>
    </submittedName>
</protein>
<evidence type="ECO:0000256" key="3">
    <source>
        <dbReference type="SAM" id="Phobius"/>
    </source>
</evidence>
<feature type="domain" description="Cell envelope-related transcriptional attenuator" evidence="4">
    <location>
        <begin position="258"/>
        <end position="399"/>
    </location>
</feature>
<evidence type="ECO:0000313" key="5">
    <source>
        <dbReference type="EMBL" id="QDP82503.1"/>
    </source>
</evidence>
<dbReference type="Gene3D" id="3.40.630.190">
    <property type="entry name" value="LCP protein"/>
    <property type="match status" value="1"/>
</dbReference>
<dbReference type="KEGG" id="nod:FOH10_31030"/>
<name>A0A516NUC9_9NOCA</name>
<evidence type="ECO:0000256" key="1">
    <source>
        <dbReference type="ARBA" id="ARBA00006068"/>
    </source>
</evidence>
<comment type="similarity">
    <text evidence="1">Belongs to the LytR/CpsA/Psr (LCP) family.</text>
</comment>
<feature type="compositionally biased region" description="Basic and acidic residues" evidence="2">
    <location>
        <begin position="1"/>
        <end position="22"/>
    </location>
</feature>
<dbReference type="EMBL" id="CP041695">
    <property type="protein sequence ID" value="QDP82503.1"/>
    <property type="molecule type" value="Genomic_DNA"/>
</dbReference>
<dbReference type="InterPro" id="IPR050922">
    <property type="entry name" value="LytR/CpsA/Psr_CW_biosynth"/>
</dbReference>
<evidence type="ECO:0000256" key="2">
    <source>
        <dbReference type="SAM" id="MobiDB-lite"/>
    </source>
</evidence>
<feature type="compositionally biased region" description="Basic residues" evidence="2">
    <location>
        <begin position="163"/>
        <end position="179"/>
    </location>
</feature>
<organism evidence="5 6">
    <name type="scientific">Nocardia otitidiscaviarum</name>
    <dbReference type="NCBI Taxonomy" id="1823"/>
    <lineage>
        <taxon>Bacteria</taxon>
        <taxon>Bacillati</taxon>
        <taxon>Actinomycetota</taxon>
        <taxon>Actinomycetes</taxon>
        <taxon>Mycobacteriales</taxon>
        <taxon>Nocardiaceae</taxon>
        <taxon>Nocardia</taxon>
    </lineage>
</organism>
<dbReference type="InterPro" id="IPR004474">
    <property type="entry name" value="LytR_CpsA_psr"/>
</dbReference>
<accession>A0A516NUC9</accession>
<dbReference type="AlphaFoldDB" id="A0A516NUC9"/>
<dbReference type="Pfam" id="PF03816">
    <property type="entry name" value="LytR_cpsA_psr"/>
    <property type="match status" value="1"/>
</dbReference>
<keyword evidence="3" id="KW-0472">Membrane</keyword>
<reference evidence="5 6" key="1">
    <citation type="submission" date="2019-07" db="EMBL/GenBank/DDBJ databases">
        <title>Complete Genome Sequence and Methylome Analysis of Nocardia otitidis-caviarum NEB252.</title>
        <authorList>
            <person name="Fomenkov A."/>
            <person name="Anton B.P."/>
            <person name="Vincze T."/>
            <person name="Roberts R.J."/>
        </authorList>
    </citation>
    <scope>NUCLEOTIDE SEQUENCE [LARGE SCALE GENOMIC DNA]</scope>
    <source>
        <strain evidence="5 6">NEB252</strain>
    </source>
</reference>
<proteinExistence type="inferred from homology"/>
<keyword evidence="3" id="KW-1133">Transmembrane helix</keyword>
<dbReference type="PANTHER" id="PTHR33392:SF6">
    <property type="entry name" value="POLYISOPRENYL-TEICHOIC ACID--PEPTIDOGLYCAN TEICHOIC ACID TRANSFERASE TAGU"/>
    <property type="match status" value="1"/>
</dbReference>
<evidence type="ECO:0000313" key="6">
    <source>
        <dbReference type="Proteomes" id="UP000317039"/>
    </source>
</evidence>
<gene>
    <name evidence="5" type="ORF">FOH10_31030</name>
</gene>
<feature type="region of interest" description="Disordered" evidence="2">
    <location>
        <begin position="1"/>
        <end position="179"/>
    </location>
</feature>
<evidence type="ECO:0000259" key="4">
    <source>
        <dbReference type="Pfam" id="PF03816"/>
    </source>
</evidence>
<dbReference type="Proteomes" id="UP000317039">
    <property type="component" value="Chromosome"/>
</dbReference>
<dbReference type="NCBIfam" id="TIGR00350">
    <property type="entry name" value="lytR_cpsA_psr"/>
    <property type="match status" value="1"/>
</dbReference>
<dbReference type="PANTHER" id="PTHR33392">
    <property type="entry name" value="POLYISOPRENYL-TEICHOIC ACID--PEPTIDOGLYCAN TEICHOIC ACID TRANSFERASE TAGU"/>
    <property type="match status" value="1"/>
</dbReference>
<sequence length="492" mass="53689">MNGDDPRHDARMRRESPPRRAGESPAYPRQPHPGEARWGSPAPRRQPPRQQPARQQPARQQPPPQQPARRQAPRGPRPEDRREPPGGPAVNRTRRMPRNEPEPALAWSQVPPPKSEVPPPKQPPPRQSRRAPDAGAPTHAPTQRPVPHRAASPPPPASPPRATRGRGARPPRGPRPKRKRHWGRWLLALLVLLVSLPIAAAFYVENNLVRIDAITDYDDRVGDTPGTNWLLVGSDSRAGLTPEREQELATGGEVGSERTDTIILVHMPRSGRPTLVSLPRDSYVSIPGYGRDKLNAAFSFGGAQLLTQTVEIATGLHIDHYAQIGFGGFADVVDAVGGIDMCLPNPIDDPLAGIDLPAGCQRLNGAQALGFVRSRATALADLDRMNNQRMFMAALLKKATATSTLVNPFRAWPLLRDTTKSLRVDQGAHVWDVARLGWALRDDPVATTVPIGGFTDTASGNVLLWDKTKASQFFEALAADEPIPDELLTPGI</sequence>